<keyword evidence="4" id="KW-1185">Reference proteome</keyword>
<feature type="transmembrane region" description="Helical" evidence="1">
    <location>
        <begin position="178"/>
        <end position="197"/>
    </location>
</feature>
<dbReference type="Proteomes" id="UP000298061">
    <property type="component" value="Unassembled WGS sequence"/>
</dbReference>
<comment type="caution">
    <text evidence="3">The sequence shown here is derived from an EMBL/GenBank/DDBJ whole genome shotgun (WGS) entry which is preliminary data.</text>
</comment>
<feature type="transmembrane region" description="Helical" evidence="1">
    <location>
        <begin position="246"/>
        <end position="266"/>
    </location>
</feature>
<organism evidence="3 4">
    <name type="scientific">Hericium alpestre</name>
    <dbReference type="NCBI Taxonomy" id="135208"/>
    <lineage>
        <taxon>Eukaryota</taxon>
        <taxon>Fungi</taxon>
        <taxon>Dikarya</taxon>
        <taxon>Basidiomycota</taxon>
        <taxon>Agaricomycotina</taxon>
        <taxon>Agaricomycetes</taxon>
        <taxon>Russulales</taxon>
        <taxon>Hericiaceae</taxon>
        <taxon>Hericium</taxon>
    </lineage>
</organism>
<feature type="non-terminal residue" evidence="3">
    <location>
        <position position="267"/>
    </location>
</feature>
<keyword evidence="1" id="KW-1133">Transmembrane helix</keyword>
<proteinExistence type="predicted"/>
<keyword evidence="1" id="KW-0812">Transmembrane</keyword>
<gene>
    <name evidence="3" type="ORF">EWM64_g7564</name>
</gene>
<keyword evidence="2" id="KW-0732">Signal</keyword>
<feature type="transmembrane region" description="Helical" evidence="1">
    <location>
        <begin position="54"/>
        <end position="74"/>
    </location>
</feature>
<name>A0A4Y9ZPB8_9AGAM</name>
<dbReference type="EMBL" id="SFCI01001204">
    <property type="protein sequence ID" value="TFY76445.1"/>
    <property type="molecule type" value="Genomic_DNA"/>
</dbReference>
<sequence length="267" mass="29086">MASALIELLLLCALALPASAQDDSRLENITASGYDTDPILHYRPNFGRSLPTQILITGVVLTLVAVLLIHLLFTAQYHWKLAQANYILQMSAVLTLLTSLIASLKIILDHAVKASQQWPFMLDYIGVDLPPLMYGDDGWSTGGLVGWLFMNATTSALIQITHIQFLTLMYPSRLEARLIFALLGPLAIVAAVMQMIPVSSSDNLVSIAYAVRNVCNATLSFLFTTSLFLWGILINRKQAWRTDGGTAAFGTAALTLAVISTALTLIY</sequence>
<dbReference type="OrthoDB" id="3357304at2759"/>
<evidence type="ECO:0000256" key="2">
    <source>
        <dbReference type="SAM" id="SignalP"/>
    </source>
</evidence>
<feature type="signal peptide" evidence="2">
    <location>
        <begin position="1"/>
        <end position="20"/>
    </location>
</feature>
<reference evidence="3 4" key="1">
    <citation type="submission" date="2019-02" db="EMBL/GenBank/DDBJ databases">
        <title>Genome sequencing of the rare red list fungi Hericium alpestre (H. flagellum).</title>
        <authorList>
            <person name="Buettner E."/>
            <person name="Kellner H."/>
        </authorList>
    </citation>
    <scope>NUCLEOTIDE SEQUENCE [LARGE SCALE GENOMIC DNA]</scope>
    <source>
        <strain evidence="3 4">DSM 108284</strain>
    </source>
</reference>
<keyword evidence="1" id="KW-0472">Membrane</keyword>
<feature type="transmembrane region" description="Helical" evidence="1">
    <location>
        <begin position="144"/>
        <end position="166"/>
    </location>
</feature>
<feature type="transmembrane region" description="Helical" evidence="1">
    <location>
        <begin position="217"/>
        <end position="234"/>
    </location>
</feature>
<accession>A0A4Y9ZPB8</accession>
<dbReference type="AlphaFoldDB" id="A0A4Y9ZPB8"/>
<feature type="transmembrane region" description="Helical" evidence="1">
    <location>
        <begin position="86"/>
        <end position="108"/>
    </location>
</feature>
<feature type="chain" id="PRO_5021359992" evidence="2">
    <location>
        <begin position="21"/>
        <end position="267"/>
    </location>
</feature>
<evidence type="ECO:0000313" key="3">
    <source>
        <dbReference type="EMBL" id="TFY76445.1"/>
    </source>
</evidence>
<evidence type="ECO:0000256" key="1">
    <source>
        <dbReference type="SAM" id="Phobius"/>
    </source>
</evidence>
<dbReference type="STRING" id="135208.A0A4Y9ZPB8"/>
<evidence type="ECO:0000313" key="4">
    <source>
        <dbReference type="Proteomes" id="UP000298061"/>
    </source>
</evidence>
<protein>
    <submittedName>
        <fullName evidence="3">Uncharacterized protein</fullName>
    </submittedName>
</protein>